<keyword evidence="6 9" id="KW-0560">Oxidoreductase</keyword>
<dbReference type="HAMAP" id="MF_01971">
    <property type="entry name" value="Kynurenine_monooxygenase"/>
    <property type="match status" value="1"/>
</dbReference>
<comment type="similarity">
    <text evidence="9">Belongs to the aromatic-ring hydroxylase family. KMO subfamily.</text>
</comment>
<dbReference type="RefSeq" id="WP_166918572.1">
    <property type="nucleotide sequence ID" value="NZ_JAASRN010000001.1"/>
</dbReference>
<comment type="cofactor">
    <cofactor evidence="1 9">
        <name>FAD</name>
        <dbReference type="ChEBI" id="CHEBI:57692"/>
    </cofactor>
</comment>
<dbReference type="Pfam" id="PF01494">
    <property type="entry name" value="FAD_binding_3"/>
    <property type="match status" value="2"/>
</dbReference>
<dbReference type="Proteomes" id="UP000537126">
    <property type="component" value="Unassembled WGS sequence"/>
</dbReference>
<dbReference type="InterPro" id="IPR036188">
    <property type="entry name" value="FAD/NAD-bd_sf"/>
</dbReference>
<keyword evidence="2 9" id="KW-0285">Flavoprotein</keyword>
<evidence type="ECO:0000256" key="3">
    <source>
        <dbReference type="ARBA" id="ARBA00022642"/>
    </source>
</evidence>
<dbReference type="GO" id="GO:0004502">
    <property type="term" value="F:kynurenine 3-monooxygenase activity"/>
    <property type="evidence" value="ECO:0007669"/>
    <property type="project" value="UniProtKB-UniRule"/>
</dbReference>
<comment type="catalytic activity">
    <reaction evidence="8 9">
        <text>L-kynurenine + NADPH + O2 + H(+) = 3-hydroxy-L-kynurenine + NADP(+) + H2O</text>
        <dbReference type="Rhea" id="RHEA:20545"/>
        <dbReference type="ChEBI" id="CHEBI:15377"/>
        <dbReference type="ChEBI" id="CHEBI:15378"/>
        <dbReference type="ChEBI" id="CHEBI:15379"/>
        <dbReference type="ChEBI" id="CHEBI:57783"/>
        <dbReference type="ChEBI" id="CHEBI:57959"/>
        <dbReference type="ChEBI" id="CHEBI:58125"/>
        <dbReference type="ChEBI" id="CHEBI:58349"/>
        <dbReference type="EC" id="1.14.13.9"/>
    </reaction>
</comment>
<dbReference type="GO" id="GO:0071949">
    <property type="term" value="F:FAD binding"/>
    <property type="evidence" value="ECO:0007669"/>
    <property type="project" value="InterPro"/>
</dbReference>
<evidence type="ECO:0000256" key="6">
    <source>
        <dbReference type="ARBA" id="ARBA00023002"/>
    </source>
</evidence>
<proteinExistence type="inferred from homology"/>
<dbReference type="EC" id="1.14.13.9" evidence="9"/>
<evidence type="ECO:0000256" key="2">
    <source>
        <dbReference type="ARBA" id="ARBA00022630"/>
    </source>
</evidence>
<evidence type="ECO:0000256" key="1">
    <source>
        <dbReference type="ARBA" id="ARBA00001974"/>
    </source>
</evidence>
<comment type="caution">
    <text evidence="11">The sequence shown here is derived from an EMBL/GenBank/DDBJ whole genome shotgun (WGS) entry which is preliminary data.</text>
</comment>
<dbReference type="InterPro" id="IPR002938">
    <property type="entry name" value="FAD-bd"/>
</dbReference>
<sequence length="451" mass="51362">MPKVLIVGAGLVGSLLASFMARRGFEVEVFEKRRDPRLYGMEEGRSINLALSHRGLRALERLGLQDAVYPLMIPMRGRMIHDTAGQTLLLPYSTKPDEYINSISRLDLNVALVNHAEAYPNVKIQFQAACVGVAPEIPAIEVETDGQRRWVEGDLLFAADGAGSVIRRTLKATGLLQEEVDFLDYGYKELTLPAGKGGAFLIEKHALHIWPRETFMLIALPNLDATFTCTLFLPKEGVAHSFEALNTPAKVQDFFDAYFPDASRMMPALTEEYFRNPVGILGTVRCYPWAYRGKVLLIGDAAHAIVPFYGQGMNAAFEDCLRLEECFDVYGKDWQKVFELYQTKRKKDTDAIADLATDNFYEMRDRVNDEDFQRMRKLEYLLEQRYPDYFSKYALVTFHPEVPYSLAKQRGELQNQILLDICRRQPDIEKIDLETVYRKIKEAIETLPVSS</sequence>
<organism evidence="11 12">
    <name type="scientific">Thermonema lapsum</name>
    <dbReference type="NCBI Taxonomy" id="28195"/>
    <lineage>
        <taxon>Bacteria</taxon>
        <taxon>Pseudomonadati</taxon>
        <taxon>Bacteroidota</taxon>
        <taxon>Cytophagia</taxon>
        <taxon>Cytophagales</taxon>
        <taxon>Thermonemataceae</taxon>
        <taxon>Thermonema</taxon>
    </lineage>
</organism>
<name>A0A846MP35_9BACT</name>
<protein>
    <recommendedName>
        <fullName evidence="9">Kynurenine 3-monooxygenase</fullName>
        <ecNumber evidence="9">1.14.13.9</ecNumber>
    </recommendedName>
    <alternativeName>
        <fullName evidence="9">Kynurenine 3-hydroxylase</fullName>
    </alternativeName>
</protein>
<evidence type="ECO:0000256" key="8">
    <source>
        <dbReference type="ARBA" id="ARBA00047818"/>
    </source>
</evidence>
<dbReference type="GO" id="GO:0019805">
    <property type="term" value="P:quinolinate biosynthetic process"/>
    <property type="evidence" value="ECO:0007669"/>
    <property type="project" value="UniProtKB-UniRule"/>
</dbReference>
<keyword evidence="7 9" id="KW-0503">Monooxygenase</keyword>
<dbReference type="UniPathway" id="UPA00253">
    <property type="reaction ID" value="UER00328"/>
</dbReference>
<dbReference type="GO" id="GO:0009435">
    <property type="term" value="P:NAD+ biosynthetic process"/>
    <property type="evidence" value="ECO:0007669"/>
    <property type="project" value="UniProtKB-UniPathway"/>
</dbReference>
<evidence type="ECO:0000256" key="5">
    <source>
        <dbReference type="ARBA" id="ARBA00022857"/>
    </source>
</evidence>
<evidence type="ECO:0000313" key="11">
    <source>
        <dbReference type="EMBL" id="NIK73316.1"/>
    </source>
</evidence>
<comment type="pathway">
    <text evidence="9">Cofactor biosynthesis; NAD(+) biosynthesis; quinolinate from L-kynurenine: step 1/3.</text>
</comment>
<keyword evidence="5 9" id="KW-0521">NADP</keyword>
<dbReference type="GO" id="GO:0006569">
    <property type="term" value="P:L-tryptophan catabolic process"/>
    <property type="evidence" value="ECO:0007669"/>
    <property type="project" value="UniProtKB-UniRule"/>
</dbReference>
<dbReference type="FunFam" id="3.50.50.60:FF:000185">
    <property type="entry name" value="Kynurenine 3-monooxygenase"/>
    <property type="match status" value="1"/>
</dbReference>
<accession>A0A846MP35</accession>
<feature type="domain" description="FAD-binding" evidence="10">
    <location>
        <begin position="3"/>
        <end position="173"/>
    </location>
</feature>
<keyword evidence="12" id="KW-1185">Reference proteome</keyword>
<dbReference type="PANTHER" id="PTHR46028">
    <property type="entry name" value="KYNURENINE 3-MONOOXYGENASE"/>
    <property type="match status" value="1"/>
</dbReference>
<evidence type="ECO:0000313" key="12">
    <source>
        <dbReference type="Proteomes" id="UP000537126"/>
    </source>
</evidence>
<evidence type="ECO:0000256" key="9">
    <source>
        <dbReference type="HAMAP-Rule" id="MF_01971"/>
    </source>
</evidence>
<dbReference type="InterPro" id="IPR027545">
    <property type="entry name" value="Kynurenine_monooxygenase"/>
</dbReference>
<keyword evidence="4 9" id="KW-0274">FAD</keyword>
<dbReference type="EMBL" id="JAASRN010000001">
    <property type="protein sequence ID" value="NIK73316.1"/>
    <property type="molecule type" value="Genomic_DNA"/>
</dbReference>
<reference evidence="11 12" key="1">
    <citation type="submission" date="2020-03" db="EMBL/GenBank/DDBJ databases">
        <title>Genomic Encyclopedia of Type Strains, Phase IV (KMG-IV): sequencing the most valuable type-strain genomes for metagenomic binning, comparative biology and taxonomic classification.</title>
        <authorList>
            <person name="Goeker M."/>
        </authorList>
    </citation>
    <scope>NUCLEOTIDE SEQUENCE [LARGE SCALE GENOMIC DNA]</scope>
    <source>
        <strain evidence="11 12">DSM 5718</strain>
    </source>
</reference>
<feature type="domain" description="FAD-binding" evidence="10">
    <location>
        <begin position="292"/>
        <end position="325"/>
    </location>
</feature>
<evidence type="ECO:0000256" key="4">
    <source>
        <dbReference type="ARBA" id="ARBA00022827"/>
    </source>
</evidence>
<gene>
    <name evidence="9" type="primary">kmo</name>
    <name evidence="11" type="ORF">FHS56_000802</name>
</gene>
<evidence type="ECO:0000259" key="10">
    <source>
        <dbReference type="Pfam" id="PF01494"/>
    </source>
</evidence>
<dbReference type="GO" id="GO:0043420">
    <property type="term" value="P:anthranilate metabolic process"/>
    <property type="evidence" value="ECO:0007669"/>
    <property type="project" value="UniProtKB-UniRule"/>
</dbReference>
<dbReference type="Gene3D" id="3.50.50.60">
    <property type="entry name" value="FAD/NAD(P)-binding domain"/>
    <property type="match status" value="1"/>
</dbReference>
<dbReference type="AlphaFoldDB" id="A0A846MP35"/>
<dbReference type="GO" id="GO:0070189">
    <property type="term" value="P:kynurenine metabolic process"/>
    <property type="evidence" value="ECO:0007669"/>
    <property type="project" value="TreeGrafter"/>
</dbReference>
<comment type="function">
    <text evidence="9">Catalyzes the hydroxylation of L-kynurenine (L-Kyn) to form 3-hydroxy-L-kynurenine (L-3OHKyn). Required for synthesis of quinolinic acid.</text>
</comment>
<dbReference type="SUPFAM" id="SSF51905">
    <property type="entry name" value="FAD/NAD(P)-binding domain"/>
    <property type="match status" value="1"/>
</dbReference>
<dbReference type="PANTHER" id="PTHR46028:SF2">
    <property type="entry name" value="KYNURENINE 3-MONOOXYGENASE"/>
    <property type="match status" value="1"/>
</dbReference>
<dbReference type="PRINTS" id="PR00420">
    <property type="entry name" value="RNGMNOXGNASE"/>
</dbReference>
<evidence type="ECO:0000256" key="7">
    <source>
        <dbReference type="ARBA" id="ARBA00023033"/>
    </source>
</evidence>
<keyword evidence="3 9" id="KW-0662">Pyridine nucleotide biosynthesis</keyword>